<comment type="caution">
    <text evidence="1">The sequence shown here is derived from an EMBL/GenBank/DDBJ whole genome shotgun (WGS) entry which is preliminary data.</text>
</comment>
<gene>
    <name evidence="1" type="ORF">A2557_12065</name>
</gene>
<protein>
    <submittedName>
        <fullName evidence="1">Uncharacterized protein</fullName>
    </submittedName>
</protein>
<evidence type="ECO:0000313" key="2">
    <source>
        <dbReference type="Proteomes" id="UP000177583"/>
    </source>
</evidence>
<proteinExistence type="predicted"/>
<dbReference type="Proteomes" id="UP000177583">
    <property type="component" value="Unassembled WGS sequence"/>
</dbReference>
<sequence>MCSQTDPASTGGFGGFGKGPSAFSLAPLTGLLPWPSGLKVRDSWSLGSQLGSLYLKTARSDLPLRPQL</sequence>
<evidence type="ECO:0000313" key="1">
    <source>
        <dbReference type="EMBL" id="OGH03867.1"/>
    </source>
</evidence>
<name>A0A1F6H0D5_9PROT</name>
<organism evidence="1 2">
    <name type="scientific">Candidatus Lambdaproteobacteria bacterium RIFOXYD2_FULL_56_26</name>
    <dbReference type="NCBI Taxonomy" id="1817773"/>
    <lineage>
        <taxon>Bacteria</taxon>
        <taxon>Pseudomonadati</taxon>
        <taxon>Pseudomonadota</taxon>
        <taxon>Candidatus Lambdaproteobacteria</taxon>
    </lineage>
</organism>
<dbReference type="AlphaFoldDB" id="A0A1F6H0D5"/>
<reference evidence="1 2" key="1">
    <citation type="journal article" date="2016" name="Nat. Commun.">
        <title>Thousands of microbial genomes shed light on interconnected biogeochemical processes in an aquifer system.</title>
        <authorList>
            <person name="Anantharaman K."/>
            <person name="Brown C.T."/>
            <person name="Hug L.A."/>
            <person name="Sharon I."/>
            <person name="Castelle C.J."/>
            <person name="Probst A.J."/>
            <person name="Thomas B.C."/>
            <person name="Singh A."/>
            <person name="Wilkins M.J."/>
            <person name="Karaoz U."/>
            <person name="Brodie E.L."/>
            <person name="Williams K.H."/>
            <person name="Hubbard S.S."/>
            <person name="Banfield J.F."/>
        </authorList>
    </citation>
    <scope>NUCLEOTIDE SEQUENCE [LARGE SCALE GENOMIC DNA]</scope>
</reference>
<dbReference type="EMBL" id="MFNF01000011">
    <property type="protein sequence ID" value="OGH03867.1"/>
    <property type="molecule type" value="Genomic_DNA"/>
</dbReference>
<accession>A0A1F6H0D5</accession>